<evidence type="ECO:0000256" key="11">
    <source>
        <dbReference type="ARBA" id="ARBA00022840"/>
    </source>
</evidence>
<dbReference type="InterPro" id="IPR013221">
    <property type="entry name" value="Mur_ligase_cen"/>
</dbReference>
<keyword evidence="11 21" id="KW-0067">ATP-binding</keyword>
<evidence type="ECO:0000256" key="18">
    <source>
        <dbReference type="ARBA" id="ARBA00047808"/>
    </source>
</evidence>
<comment type="catalytic activity">
    <reaction evidence="18">
        <text>10-formyltetrahydrofolyl-(gamma-L-Glu)(n) + L-glutamate + ATP = 10-formyltetrahydrofolyl-(gamma-L-Glu)(n+1) + ADP + phosphate + H(+)</text>
        <dbReference type="Rhea" id="RHEA:51904"/>
        <dbReference type="Rhea" id="RHEA-COMP:13088"/>
        <dbReference type="Rhea" id="RHEA-COMP:14300"/>
        <dbReference type="ChEBI" id="CHEBI:15378"/>
        <dbReference type="ChEBI" id="CHEBI:29985"/>
        <dbReference type="ChEBI" id="CHEBI:30616"/>
        <dbReference type="ChEBI" id="CHEBI:43474"/>
        <dbReference type="ChEBI" id="CHEBI:134413"/>
        <dbReference type="ChEBI" id="CHEBI:456216"/>
        <dbReference type="EC" id="6.3.2.17"/>
    </reaction>
</comment>
<evidence type="ECO:0000313" key="25">
    <source>
        <dbReference type="Proteomes" id="UP001595621"/>
    </source>
</evidence>
<evidence type="ECO:0000313" key="24">
    <source>
        <dbReference type="EMBL" id="MFC3138265.1"/>
    </source>
</evidence>
<comment type="catalytic activity">
    <reaction evidence="20">
        <text>7,8-dihydropteroate + L-glutamate + ATP = 7,8-dihydrofolate + ADP + phosphate + H(+)</text>
        <dbReference type="Rhea" id="RHEA:23584"/>
        <dbReference type="ChEBI" id="CHEBI:15378"/>
        <dbReference type="ChEBI" id="CHEBI:17839"/>
        <dbReference type="ChEBI" id="CHEBI:29985"/>
        <dbReference type="ChEBI" id="CHEBI:30616"/>
        <dbReference type="ChEBI" id="CHEBI:43474"/>
        <dbReference type="ChEBI" id="CHEBI:57451"/>
        <dbReference type="ChEBI" id="CHEBI:456216"/>
        <dbReference type="EC" id="6.3.2.12"/>
    </reaction>
</comment>
<evidence type="ECO:0000256" key="12">
    <source>
        <dbReference type="ARBA" id="ARBA00022842"/>
    </source>
</evidence>
<dbReference type="EMBL" id="JBHRTD010000011">
    <property type="protein sequence ID" value="MFC3138265.1"/>
    <property type="molecule type" value="Genomic_DNA"/>
</dbReference>
<accession>A0ABV7GE37</accession>
<sequence>MIQVPTQSDSLNTWLEYLLARHTSELASMDLGLERVGQVAASMGLLDLAPTRVITVGGTNGKGTSCAMLESILRDAGMSVGVYSSPHLVHFNERVRINGIDAPDADIIGAFAAIEQARGDTSLSYFEFATLTGLYLFKQAKLDVAILEVGLGGRLDATNIIDADVAVVTAVDLDHQEFLGNTRESVGFEKAGIFKSGKQAITGEPDLPITVTQVADKVGAPLHRVGKEFNYKSVGPEGEQLERWQFRGQRWQLDNLPMPNLPLPNAATALAALEMLLPELPQSSIERGLINARLTGRFEKISDKPLTILDVAHNPHAARYLASRLEQYQGKRVLALCGMLKDKDIAGVLEVMSPVVDEWFLTELDTERSAELSTLTQCLPKEAQYQAFTQADAAWQALTSGVSEDDVVIVFGSFYTVSAVKSFIDGE</sequence>
<evidence type="ECO:0000256" key="19">
    <source>
        <dbReference type="ARBA" id="ARBA00049035"/>
    </source>
</evidence>
<evidence type="ECO:0000256" key="10">
    <source>
        <dbReference type="ARBA" id="ARBA00022741"/>
    </source>
</evidence>
<feature type="domain" description="Mur ligase central" evidence="23">
    <location>
        <begin position="56"/>
        <end position="199"/>
    </location>
</feature>
<comment type="pathway">
    <text evidence="2">Cofactor biosynthesis; tetrahydrofolate biosynthesis; 7,8-dihydrofolate from 2-amino-4-hydroxy-6-hydroxymethyl-7,8-dihydropteridine diphosphate and 4-aminobenzoate: step 2/2.</text>
</comment>
<comment type="pathway">
    <text evidence="3">Cofactor biosynthesis; tetrahydrofolylpolyglutamate biosynthesis.</text>
</comment>
<dbReference type="InterPro" id="IPR001645">
    <property type="entry name" value="Folylpolyglutamate_synth"/>
</dbReference>
<evidence type="ECO:0000256" key="5">
    <source>
        <dbReference type="ARBA" id="ARBA00013023"/>
    </source>
</evidence>
<keyword evidence="25" id="KW-1185">Reference proteome</keyword>
<dbReference type="Pfam" id="PF02875">
    <property type="entry name" value="Mur_ligase_C"/>
    <property type="match status" value="1"/>
</dbReference>
<evidence type="ECO:0000256" key="14">
    <source>
        <dbReference type="ARBA" id="ARBA00030048"/>
    </source>
</evidence>
<evidence type="ECO:0000256" key="20">
    <source>
        <dbReference type="ARBA" id="ARBA00049161"/>
    </source>
</evidence>
<comment type="catalytic activity">
    <reaction evidence="19">
        <text>(6R)-5,10-methylenetetrahydrofolyl-(gamma-L-Glu)(n) + L-glutamate + ATP = (6R)-5,10-methylenetetrahydrofolyl-(gamma-L-Glu)(n+1) + ADP + phosphate + H(+)</text>
        <dbReference type="Rhea" id="RHEA:51912"/>
        <dbReference type="Rhea" id="RHEA-COMP:13257"/>
        <dbReference type="Rhea" id="RHEA-COMP:13258"/>
        <dbReference type="ChEBI" id="CHEBI:15378"/>
        <dbReference type="ChEBI" id="CHEBI:29985"/>
        <dbReference type="ChEBI" id="CHEBI:30616"/>
        <dbReference type="ChEBI" id="CHEBI:43474"/>
        <dbReference type="ChEBI" id="CHEBI:136572"/>
        <dbReference type="ChEBI" id="CHEBI:456216"/>
        <dbReference type="EC" id="6.3.2.17"/>
    </reaction>
</comment>
<dbReference type="Proteomes" id="UP001595621">
    <property type="component" value="Unassembled WGS sequence"/>
</dbReference>
<keyword evidence="13" id="KW-0289">Folate biosynthesis</keyword>
<dbReference type="EC" id="6.3.2.17" evidence="6"/>
<feature type="domain" description="Mur ligase C-terminal" evidence="22">
    <location>
        <begin position="296"/>
        <end position="414"/>
    </location>
</feature>
<comment type="caution">
    <text evidence="24">The sequence shown here is derived from an EMBL/GenBank/DDBJ whole genome shotgun (WGS) entry which is preliminary data.</text>
</comment>
<evidence type="ECO:0000256" key="8">
    <source>
        <dbReference type="ARBA" id="ARBA00022598"/>
    </source>
</evidence>
<dbReference type="PANTHER" id="PTHR11136:SF0">
    <property type="entry name" value="DIHYDROFOLATE SYNTHETASE-RELATED"/>
    <property type="match status" value="1"/>
</dbReference>
<evidence type="ECO:0000256" key="6">
    <source>
        <dbReference type="ARBA" id="ARBA00013025"/>
    </source>
</evidence>
<comment type="catalytic activity">
    <reaction evidence="17">
        <text>(6S)-5,6,7,8-tetrahydrofolyl-(gamma-L-Glu)(n) + L-glutamate + ATP = (6S)-5,6,7,8-tetrahydrofolyl-(gamma-L-Glu)(n+1) + ADP + phosphate + H(+)</text>
        <dbReference type="Rhea" id="RHEA:10580"/>
        <dbReference type="Rhea" id="RHEA-COMP:14738"/>
        <dbReference type="Rhea" id="RHEA-COMP:14740"/>
        <dbReference type="ChEBI" id="CHEBI:15378"/>
        <dbReference type="ChEBI" id="CHEBI:29985"/>
        <dbReference type="ChEBI" id="CHEBI:30616"/>
        <dbReference type="ChEBI" id="CHEBI:43474"/>
        <dbReference type="ChEBI" id="CHEBI:141005"/>
        <dbReference type="ChEBI" id="CHEBI:456216"/>
        <dbReference type="EC" id="6.3.2.17"/>
    </reaction>
</comment>
<dbReference type="InterPro" id="IPR036615">
    <property type="entry name" value="Mur_ligase_C_dom_sf"/>
</dbReference>
<evidence type="ECO:0000256" key="15">
    <source>
        <dbReference type="ARBA" id="ARBA00030592"/>
    </source>
</evidence>
<evidence type="ECO:0000259" key="23">
    <source>
        <dbReference type="Pfam" id="PF08245"/>
    </source>
</evidence>
<dbReference type="InterPro" id="IPR004101">
    <property type="entry name" value="Mur_ligase_C"/>
</dbReference>
<keyword evidence="9" id="KW-0479">Metal-binding</keyword>
<evidence type="ECO:0000256" key="9">
    <source>
        <dbReference type="ARBA" id="ARBA00022723"/>
    </source>
</evidence>
<dbReference type="NCBIfam" id="TIGR01499">
    <property type="entry name" value="folC"/>
    <property type="match status" value="1"/>
</dbReference>
<evidence type="ECO:0000256" key="3">
    <source>
        <dbReference type="ARBA" id="ARBA00005150"/>
    </source>
</evidence>
<evidence type="ECO:0000256" key="21">
    <source>
        <dbReference type="PIRNR" id="PIRNR001563"/>
    </source>
</evidence>
<dbReference type="InterPro" id="IPR018109">
    <property type="entry name" value="Folylpolyglutamate_synth_CS"/>
</dbReference>
<keyword evidence="12" id="KW-0460">Magnesium</keyword>
<dbReference type="InterPro" id="IPR036565">
    <property type="entry name" value="Mur-like_cat_sf"/>
</dbReference>
<dbReference type="Pfam" id="PF08245">
    <property type="entry name" value="Mur_ligase_M"/>
    <property type="match status" value="1"/>
</dbReference>
<evidence type="ECO:0000256" key="2">
    <source>
        <dbReference type="ARBA" id="ARBA00004799"/>
    </source>
</evidence>
<evidence type="ECO:0000256" key="7">
    <source>
        <dbReference type="ARBA" id="ARBA00019357"/>
    </source>
</evidence>
<dbReference type="PIRSF" id="PIRSF001563">
    <property type="entry name" value="Folylpolyglu_synth"/>
    <property type="match status" value="1"/>
</dbReference>
<proteinExistence type="inferred from homology"/>
<evidence type="ECO:0000259" key="22">
    <source>
        <dbReference type="Pfam" id="PF02875"/>
    </source>
</evidence>
<reference evidence="25" key="1">
    <citation type="journal article" date="2019" name="Int. J. Syst. Evol. Microbiol.">
        <title>The Global Catalogue of Microorganisms (GCM) 10K type strain sequencing project: providing services to taxonomists for standard genome sequencing and annotation.</title>
        <authorList>
            <consortium name="The Broad Institute Genomics Platform"/>
            <consortium name="The Broad Institute Genome Sequencing Center for Infectious Disease"/>
            <person name="Wu L."/>
            <person name="Ma J."/>
        </authorList>
    </citation>
    <scope>NUCLEOTIDE SEQUENCE [LARGE SCALE GENOMIC DNA]</scope>
    <source>
        <strain evidence="25">KCTC 52277</strain>
    </source>
</reference>
<evidence type="ECO:0000256" key="17">
    <source>
        <dbReference type="ARBA" id="ARBA00047493"/>
    </source>
</evidence>
<dbReference type="GO" id="GO:0008841">
    <property type="term" value="F:dihydrofolate synthase activity"/>
    <property type="evidence" value="ECO:0007669"/>
    <property type="project" value="UniProtKB-EC"/>
</dbReference>
<dbReference type="PROSITE" id="PS01011">
    <property type="entry name" value="FOLYLPOLYGLU_SYNT_1"/>
    <property type="match status" value="1"/>
</dbReference>
<comment type="similarity">
    <text evidence="4 21">Belongs to the folylpolyglutamate synthase family.</text>
</comment>
<organism evidence="24 25">
    <name type="scientific">Shewanella submarina</name>
    <dbReference type="NCBI Taxonomy" id="2016376"/>
    <lineage>
        <taxon>Bacteria</taxon>
        <taxon>Pseudomonadati</taxon>
        <taxon>Pseudomonadota</taxon>
        <taxon>Gammaproteobacteria</taxon>
        <taxon>Alteromonadales</taxon>
        <taxon>Shewanellaceae</taxon>
        <taxon>Shewanella</taxon>
    </lineage>
</organism>
<evidence type="ECO:0000256" key="4">
    <source>
        <dbReference type="ARBA" id="ARBA00008276"/>
    </source>
</evidence>
<dbReference type="GO" id="GO:0004326">
    <property type="term" value="F:tetrahydrofolylpolyglutamate synthase activity"/>
    <property type="evidence" value="ECO:0007669"/>
    <property type="project" value="UniProtKB-EC"/>
</dbReference>
<keyword evidence="10 21" id="KW-0547">Nucleotide-binding</keyword>
<dbReference type="EC" id="6.3.2.12" evidence="5"/>
<dbReference type="Gene3D" id="3.90.190.20">
    <property type="entry name" value="Mur ligase, C-terminal domain"/>
    <property type="match status" value="1"/>
</dbReference>
<dbReference type="SUPFAM" id="SSF53244">
    <property type="entry name" value="MurD-like peptide ligases, peptide-binding domain"/>
    <property type="match status" value="1"/>
</dbReference>
<dbReference type="PROSITE" id="PS01012">
    <property type="entry name" value="FOLYLPOLYGLU_SYNT_2"/>
    <property type="match status" value="1"/>
</dbReference>
<keyword evidence="8 21" id="KW-0436">Ligase</keyword>
<evidence type="ECO:0000256" key="13">
    <source>
        <dbReference type="ARBA" id="ARBA00022909"/>
    </source>
</evidence>
<dbReference type="RefSeq" id="WP_248937849.1">
    <property type="nucleotide sequence ID" value="NZ_JAKILF010000016.1"/>
</dbReference>
<name>A0ABV7GE37_9GAMM</name>
<dbReference type="Gene3D" id="3.40.1190.10">
    <property type="entry name" value="Mur-like, catalytic domain"/>
    <property type="match status" value="1"/>
</dbReference>
<dbReference type="PANTHER" id="PTHR11136">
    <property type="entry name" value="FOLYLPOLYGLUTAMATE SYNTHASE-RELATED"/>
    <property type="match status" value="1"/>
</dbReference>
<evidence type="ECO:0000256" key="16">
    <source>
        <dbReference type="ARBA" id="ARBA00032510"/>
    </source>
</evidence>
<dbReference type="SUPFAM" id="SSF53623">
    <property type="entry name" value="MurD-like peptide ligases, catalytic domain"/>
    <property type="match status" value="1"/>
</dbReference>
<gene>
    <name evidence="24" type="primary">folC</name>
    <name evidence="24" type="ORF">ACFOE0_08705</name>
</gene>
<dbReference type="NCBIfam" id="NF008101">
    <property type="entry name" value="PRK10846.1"/>
    <property type="match status" value="1"/>
</dbReference>
<protein>
    <recommendedName>
        <fullName evidence="7">Dihydrofolate synthase/folylpolyglutamate synthase</fullName>
        <ecNumber evidence="5">6.3.2.12</ecNumber>
        <ecNumber evidence="6">6.3.2.17</ecNumber>
    </recommendedName>
    <alternativeName>
        <fullName evidence="16">Folylpoly-gamma-glutamate synthetase-dihydrofolate synthetase</fullName>
    </alternativeName>
    <alternativeName>
        <fullName evidence="14">Folylpolyglutamate synthetase</fullName>
    </alternativeName>
    <alternativeName>
        <fullName evidence="15">Tetrahydrofolylpolyglutamate synthase</fullName>
    </alternativeName>
</protein>
<evidence type="ECO:0000256" key="1">
    <source>
        <dbReference type="ARBA" id="ARBA00002714"/>
    </source>
</evidence>
<comment type="function">
    <text evidence="1">Functions in two distinct reactions of the de novo folate biosynthetic pathway. Catalyzes the addition of a glutamate residue to dihydropteroate (7,8-dihydropteroate or H2Pte) to form dihydrofolate (7,8-dihydrofolate monoglutamate or H2Pte-Glu). Also catalyzes successive additions of L-glutamate to tetrahydrofolate or 10-formyltetrahydrofolate or 5,10-methylenetetrahydrofolate, leading to folylpolyglutamate derivatives.</text>
</comment>